<dbReference type="AlphaFoldDB" id="A0A6N7WWX9"/>
<dbReference type="SMART" id="SM00829">
    <property type="entry name" value="PKS_ER"/>
    <property type="match status" value="1"/>
</dbReference>
<evidence type="ECO:0000313" key="5">
    <source>
        <dbReference type="Proteomes" id="UP000434342"/>
    </source>
</evidence>
<dbReference type="InterPro" id="IPR036291">
    <property type="entry name" value="NAD(P)-bd_dom_sf"/>
</dbReference>
<feature type="domain" description="Enoyl reductase (ER)" evidence="3">
    <location>
        <begin position="10"/>
        <end position="316"/>
    </location>
</feature>
<protein>
    <submittedName>
        <fullName evidence="4">Zinc-binding dehydrogenase</fullName>
    </submittedName>
</protein>
<evidence type="ECO:0000256" key="2">
    <source>
        <dbReference type="ARBA" id="ARBA00023002"/>
    </source>
</evidence>
<dbReference type="Gene3D" id="3.90.180.10">
    <property type="entry name" value="Medium-chain alcohol dehydrogenases, catalytic domain"/>
    <property type="match status" value="1"/>
</dbReference>
<dbReference type="SUPFAM" id="SSF51735">
    <property type="entry name" value="NAD(P)-binding Rossmann-fold domains"/>
    <property type="match status" value="1"/>
</dbReference>
<dbReference type="PANTHER" id="PTHR48106">
    <property type="entry name" value="QUINONE OXIDOREDUCTASE PIG3-RELATED"/>
    <property type="match status" value="1"/>
</dbReference>
<dbReference type="PANTHER" id="PTHR48106:SF18">
    <property type="entry name" value="QUINONE OXIDOREDUCTASE PIG3"/>
    <property type="match status" value="1"/>
</dbReference>
<comment type="caution">
    <text evidence="4">The sequence shown here is derived from an EMBL/GenBank/DDBJ whole genome shotgun (WGS) entry which is preliminary data.</text>
</comment>
<keyword evidence="2" id="KW-0560">Oxidoreductase</keyword>
<dbReference type="Proteomes" id="UP000434342">
    <property type="component" value="Unassembled WGS sequence"/>
</dbReference>
<evidence type="ECO:0000259" key="3">
    <source>
        <dbReference type="SMART" id="SM00829"/>
    </source>
</evidence>
<dbReference type="GO" id="GO:0016651">
    <property type="term" value="F:oxidoreductase activity, acting on NAD(P)H"/>
    <property type="evidence" value="ECO:0007669"/>
    <property type="project" value="TreeGrafter"/>
</dbReference>
<dbReference type="SUPFAM" id="SSF50129">
    <property type="entry name" value="GroES-like"/>
    <property type="match status" value="1"/>
</dbReference>
<accession>A0A6N7WWX9</accession>
<dbReference type="Pfam" id="PF13602">
    <property type="entry name" value="ADH_zinc_N_2"/>
    <property type="match status" value="1"/>
</dbReference>
<dbReference type="Gene3D" id="3.40.50.720">
    <property type="entry name" value="NAD(P)-binding Rossmann-like Domain"/>
    <property type="match status" value="1"/>
</dbReference>
<evidence type="ECO:0000313" key="4">
    <source>
        <dbReference type="EMBL" id="MST61288.1"/>
    </source>
</evidence>
<gene>
    <name evidence="4" type="ORF">FYJ69_10405</name>
</gene>
<reference evidence="4 5" key="1">
    <citation type="submission" date="2019-08" db="EMBL/GenBank/DDBJ databases">
        <title>In-depth cultivation of the pig gut microbiome towards novel bacterial diversity and tailored functional studies.</title>
        <authorList>
            <person name="Wylensek D."/>
            <person name="Hitch T.C.A."/>
            <person name="Clavel T."/>
        </authorList>
    </citation>
    <scope>NUCLEOTIDE SEQUENCE [LARGE SCALE GENOMIC DNA]</scope>
    <source>
        <strain evidence="4 5">WB01_CNA04</strain>
    </source>
</reference>
<evidence type="ECO:0000256" key="1">
    <source>
        <dbReference type="ARBA" id="ARBA00022857"/>
    </source>
</evidence>
<dbReference type="InterPro" id="IPR011032">
    <property type="entry name" value="GroES-like_sf"/>
</dbReference>
<dbReference type="EMBL" id="VUND01000003">
    <property type="protein sequence ID" value="MST61288.1"/>
    <property type="molecule type" value="Genomic_DNA"/>
</dbReference>
<organism evidence="4 5">
    <name type="scientific">Parafannyhessea umbonata</name>
    <dbReference type="NCBI Taxonomy" id="604330"/>
    <lineage>
        <taxon>Bacteria</taxon>
        <taxon>Bacillati</taxon>
        <taxon>Actinomycetota</taxon>
        <taxon>Coriobacteriia</taxon>
        <taxon>Coriobacteriales</taxon>
        <taxon>Atopobiaceae</taxon>
        <taxon>Parafannyhessea</taxon>
    </lineage>
</organism>
<dbReference type="InterPro" id="IPR020843">
    <property type="entry name" value="ER"/>
</dbReference>
<name>A0A6N7WWX9_9ACTN</name>
<sequence>MRAIVVREPGGPEVLRLEERPVPRLRPGWSLVRVRARGLNHSEVFTRQGLSPSVRFPRVLGIECVGEVAATTDESRLPVGQRVFSLMGEMGRAFDGSYAEYALLPNEQINPVDSGLPWEVLAAVPETYYTAYGSLLNLRVREGQTVLVRGATSGVGVAFARLARALCPGVCIVGSTRAASRARALREAGFDEVALDLDGGLQAEGRPYDGALELVGPATLADTCAHVREGGIVCSTGQLGGKWYMDGFDPIVDLPPNGLLTSFYSGNVDARKLAELLGLVESGRVDVRPERVFPLERMADAHRCLEGGNCFGKIVVVS</sequence>
<dbReference type="InterPro" id="IPR013154">
    <property type="entry name" value="ADH-like_N"/>
</dbReference>
<keyword evidence="1" id="KW-0521">NADP</keyword>
<dbReference type="Pfam" id="PF08240">
    <property type="entry name" value="ADH_N"/>
    <property type="match status" value="1"/>
</dbReference>
<proteinExistence type="predicted"/>
<dbReference type="GO" id="GO:0070402">
    <property type="term" value="F:NADPH binding"/>
    <property type="evidence" value="ECO:0007669"/>
    <property type="project" value="TreeGrafter"/>
</dbReference>